<evidence type="ECO:0000256" key="4">
    <source>
        <dbReference type="ARBA" id="ARBA00022989"/>
    </source>
</evidence>
<sequence>MEPNLLWPLVMFAFVSTVTPGPNNIMLMTSGANVGFVRTLPHMLGIVLGFSLMLLLVGIGVTGLFQAYPWLHQLLSLLCIAYMVYLALKIALSRPGNTNEGYRSMTFIQAALFQWLNPKGWSMALAAVSLYNPSASWQQLLLISVIFALVNVPSVSIWTLIGKQLSRWLTAPNYARGFNLLMGGLLLASIVPML</sequence>
<name>A0A379Z2X9_9GAMM</name>
<feature type="transmembrane region" description="Helical" evidence="6">
    <location>
        <begin position="44"/>
        <end position="67"/>
    </location>
</feature>
<keyword evidence="2" id="KW-1003">Cell membrane</keyword>
<dbReference type="GO" id="GO:0033228">
    <property type="term" value="P:cysteine export across plasma membrane"/>
    <property type="evidence" value="ECO:0007669"/>
    <property type="project" value="TreeGrafter"/>
</dbReference>
<keyword evidence="4 6" id="KW-1133">Transmembrane helix</keyword>
<dbReference type="PANTHER" id="PTHR30086">
    <property type="entry name" value="ARGININE EXPORTER PROTEIN ARGO"/>
    <property type="match status" value="1"/>
</dbReference>
<evidence type="ECO:0000313" key="7">
    <source>
        <dbReference type="EMBL" id="BCV43690.1"/>
    </source>
</evidence>
<feature type="transmembrane region" description="Helical" evidence="6">
    <location>
        <begin position="74"/>
        <end position="92"/>
    </location>
</feature>
<keyword evidence="3 6" id="KW-0812">Transmembrane</keyword>
<dbReference type="RefSeq" id="WP_028781108.1">
    <property type="nucleotide sequence ID" value="NZ_AP024609.1"/>
</dbReference>
<comment type="subcellular location">
    <subcellularLocation>
        <location evidence="1">Cell membrane</location>
        <topology evidence="1">Multi-pass membrane protein</topology>
    </subcellularLocation>
</comment>
<keyword evidence="5 6" id="KW-0472">Membrane</keyword>
<dbReference type="GO" id="GO:0015171">
    <property type="term" value="F:amino acid transmembrane transporter activity"/>
    <property type="evidence" value="ECO:0007669"/>
    <property type="project" value="TreeGrafter"/>
</dbReference>
<dbReference type="GeneID" id="99798770"/>
<feature type="transmembrane region" description="Helical" evidence="6">
    <location>
        <begin position="140"/>
        <end position="161"/>
    </location>
</feature>
<proteinExistence type="predicted"/>
<feature type="transmembrane region" description="Helical" evidence="6">
    <location>
        <begin position="173"/>
        <end position="191"/>
    </location>
</feature>
<accession>A0A379Z2X9</accession>
<evidence type="ECO:0000256" key="3">
    <source>
        <dbReference type="ARBA" id="ARBA00022692"/>
    </source>
</evidence>
<dbReference type="Pfam" id="PF01810">
    <property type="entry name" value="LysE"/>
    <property type="match status" value="1"/>
</dbReference>
<organism evidence="8 9">
    <name type="scientific">Shewanella algae</name>
    <dbReference type="NCBI Taxonomy" id="38313"/>
    <lineage>
        <taxon>Bacteria</taxon>
        <taxon>Pseudomonadati</taxon>
        <taxon>Pseudomonadota</taxon>
        <taxon>Gammaproteobacteria</taxon>
        <taxon>Alteromonadales</taxon>
        <taxon>Shewanellaceae</taxon>
        <taxon>Shewanella</taxon>
    </lineage>
</organism>
<dbReference type="Proteomes" id="UP000825078">
    <property type="component" value="Chromosome"/>
</dbReference>
<evidence type="ECO:0000256" key="5">
    <source>
        <dbReference type="ARBA" id="ARBA00023136"/>
    </source>
</evidence>
<keyword evidence="9" id="KW-1185">Reference proteome</keyword>
<evidence type="ECO:0000256" key="1">
    <source>
        <dbReference type="ARBA" id="ARBA00004651"/>
    </source>
</evidence>
<dbReference type="GO" id="GO:0005886">
    <property type="term" value="C:plasma membrane"/>
    <property type="evidence" value="ECO:0007669"/>
    <property type="project" value="UniProtKB-SubCell"/>
</dbReference>
<dbReference type="EMBL" id="UGYO01000001">
    <property type="protein sequence ID" value="SUI54610.1"/>
    <property type="molecule type" value="Genomic_DNA"/>
</dbReference>
<dbReference type="EMBL" id="AP024613">
    <property type="protein sequence ID" value="BCV43690.1"/>
    <property type="molecule type" value="Genomic_DNA"/>
</dbReference>
<dbReference type="AlphaFoldDB" id="A0A379Z2X9"/>
<protein>
    <submittedName>
        <fullName evidence="7">Amino acid transporter LysE</fullName>
    </submittedName>
    <submittedName>
        <fullName evidence="8">Cysteine/O-acetylserine efflux protein</fullName>
    </submittedName>
</protein>
<evidence type="ECO:0000313" key="8">
    <source>
        <dbReference type="EMBL" id="SUI54610.1"/>
    </source>
</evidence>
<dbReference type="PANTHER" id="PTHR30086:SF20">
    <property type="entry name" value="ARGININE EXPORTER PROTEIN ARGO-RELATED"/>
    <property type="match status" value="1"/>
</dbReference>
<reference evidence="8 9" key="1">
    <citation type="submission" date="2018-06" db="EMBL/GenBank/DDBJ databases">
        <authorList>
            <consortium name="Pathogen Informatics"/>
            <person name="Doyle S."/>
        </authorList>
    </citation>
    <scope>NUCLEOTIDE SEQUENCE [LARGE SCALE GENOMIC DNA]</scope>
    <source>
        <strain evidence="8 9">NCTC10738</strain>
    </source>
</reference>
<gene>
    <name evidence="8" type="primary">eamB</name>
    <name evidence="8" type="ORF">NCTC10738_00912</name>
    <name evidence="7" type="ORF">TUM17379_07080</name>
</gene>
<dbReference type="Proteomes" id="UP000254069">
    <property type="component" value="Unassembled WGS sequence"/>
</dbReference>
<reference evidence="7" key="2">
    <citation type="submission" date="2021-05" db="EMBL/GenBank/DDBJ databases">
        <title>Molecular characterization for Shewanella algae harboring chromosomal blaOXA-55-like strains isolated from clinical and environment sample.</title>
        <authorList>
            <person name="Ohama Y."/>
            <person name="Aoki K."/>
            <person name="Harada S."/>
            <person name="Moriya K."/>
            <person name="Ishii Y."/>
            <person name="Tateda K."/>
        </authorList>
    </citation>
    <scope>NUCLEOTIDE SEQUENCE</scope>
    <source>
        <strain evidence="7">TUM17379</strain>
    </source>
</reference>
<evidence type="ECO:0000256" key="6">
    <source>
        <dbReference type="SAM" id="Phobius"/>
    </source>
</evidence>
<evidence type="ECO:0000313" key="9">
    <source>
        <dbReference type="Proteomes" id="UP000254069"/>
    </source>
</evidence>
<evidence type="ECO:0000256" key="2">
    <source>
        <dbReference type="ARBA" id="ARBA00022475"/>
    </source>
</evidence>
<dbReference type="InterPro" id="IPR001123">
    <property type="entry name" value="LeuE-type"/>
</dbReference>